<evidence type="ECO:0000256" key="1">
    <source>
        <dbReference type="SAM" id="MobiDB-lite"/>
    </source>
</evidence>
<gene>
    <name evidence="3 4" type="primary">LOC105264850</name>
</gene>
<protein>
    <submittedName>
        <fullName evidence="3 4">Uncharacterized protein</fullName>
    </submittedName>
</protein>
<dbReference type="OrthoDB" id="6162705at2759"/>
<dbReference type="AlphaFoldDB" id="A0A9R1T059"/>
<reference evidence="3 4" key="1">
    <citation type="submission" date="2025-04" db="UniProtKB">
        <authorList>
            <consortium name="RefSeq"/>
        </authorList>
    </citation>
    <scope>IDENTIFICATION</scope>
    <source>
        <strain evidence="3 4">USDA-PBARC FA_bdor</strain>
        <tissue evidence="3 4">Whole organism</tissue>
    </source>
</reference>
<dbReference type="RefSeq" id="XP_011300307.1">
    <property type="nucleotide sequence ID" value="XM_011302005.1"/>
</dbReference>
<accession>A0A9R1T059</accession>
<feature type="region of interest" description="Disordered" evidence="1">
    <location>
        <begin position="1"/>
        <end position="49"/>
    </location>
</feature>
<dbReference type="Proteomes" id="UP000694866">
    <property type="component" value="Unplaced"/>
</dbReference>
<dbReference type="GeneID" id="105264850"/>
<keyword evidence="2" id="KW-1185">Reference proteome</keyword>
<accession>A0A9R1T066</accession>
<feature type="compositionally biased region" description="Basic and acidic residues" evidence="1">
    <location>
        <begin position="1"/>
        <end position="17"/>
    </location>
</feature>
<name>A0A9R1T059_9HYME</name>
<organism evidence="2 4">
    <name type="scientific">Fopius arisanus</name>
    <dbReference type="NCBI Taxonomy" id="64838"/>
    <lineage>
        <taxon>Eukaryota</taxon>
        <taxon>Metazoa</taxon>
        <taxon>Ecdysozoa</taxon>
        <taxon>Arthropoda</taxon>
        <taxon>Hexapoda</taxon>
        <taxon>Insecta</taxon>
        <taxon>Pterygota</taxon>
        <taxon>Neoptera</taxon>
        <taxon>Endopterygota</taxon>
        <taxon>Hymenoptera</taxon>
        <taxon>Apocrita</taxon>
        <taxon>Ichneumonoidea</taxon>
        <taxon>Braconidae</taxon>
        <taxon>Opiinae</taxon>
        <taxon>Fopius</taxon>
    </lineage>
</organism>
<evidence type="ECO:0000313" key="2">
    <source>
        <dbReference type="Proteomes" id="UP000694866"/>
    </source>
</evidence>
<evidence type="ECO:0000313" key="3">
    <source>
        <dbReference type="RefSeq" id="XP_011300306.1"/>
    </source>
</evidence>
<sequence>MATDVKESDTEDHERPAPAKRQCMKIVNSHDEMSHQTVQDSKGSDTAPETEYELTEKLIREQLRRWQACQVAKGFVDNTINRVMENYILGPQADASQFRLFRGTDMEDTAVMMAIRNHGLVHSGQLEDEGNDIYQSFSNSLERDESKNFGIPLAATSSKTSPSGVDNCQENMRDKIDDGGDEQDFLERAVAEAIKIKGLSALSVDYG</sequence>
<feature type="region of interest" description="Disordered" evidence="1">
    <location>
        <begin position="153"/>
        <end position="180"/>
    </location>
</feature>
<evidence type="ECO:0000313" key="4">
    <source>
        <dbReference type="RefSeq" id="XP_011300307.1"/>
    </source>
</evidence>
<dbReference type="KEGG" id="fas:105264850"/>
<feature type="compositionally biased region" description="Polar residues" evidence="1">
    <location>
        <begin position="155"/>
        <end position="170"/>
    </location>
</feature>
<dbReference type="RefSeq" id="XP_011300306.1">
    <property type="nucleotide sequence ID" value="XM_011302004.1"/>
</dbReference>
<proteinExistence type="predicted"/>